<evidence type="ECO:0000313" key="8">
    <source>
        <dbReference type="EMBL" id="GAA4819214.1"/>
    </source>
</evidence>
<proteinExistence type="predicted"/>
<dbReference type="EMBL" id="BAABKQ010000001">
    <property type="protein sequence ID" value="GAA4819214.1"/>
    <property type="molecule type" value="Genomic_DNA"/>
</dbReference>
<evidence type="ECO:0000256" key="4">
    <source>
        <dbReference type="ARBA" id="ARBA00023136"/>
    </source>
</evidence>
<dbReference type="InterPro" id="IPR009908">
    <property type="entry name" value="Methylamine_util_MauE"/>
</dbReference>
<keyword evidence="3 6" id="KW-1133">Transmembrane helix</keyword>
<sequence>MSSDRVQRTGADACGAGILGRVWKPIVSLLARFGLAAVWLISGWAKASDVHQSMEAVDAYRLLPDPMVRAVAIGLPAVELILGFMLILGLAVRWTAIVSGLLLVVLIAGVASAWARGLQIDCGCFGGGGEDTSVTWVDYAEEIARDIGFLILAAWLMLWPRSPLALGFGSRAGLRPQDDGAENHTAENHGAENHGVDADDAQDEDAPAGASGTAGTASR</sequence>
<protein>
    <recommendedName>
        <fullName evidence="7">Methylamine utilisation protein MauE domain-containing protein</fullName>
    </recommendedName>
</protein>
<organism evidence="8 9">
    <name type="scientific">Tomitella cavernea</name>
    <dbReference type="NCBI Taxonomy" id="1387982"/>
    <lineage>
        <taxon>Bacteria</taxon>
        <taxon>Bacillati</taxon>
        <taxon>Actinomycetota</taxon>
        <taxon>Actinomycetes</taxon>
        <taxon>Mycobacteriales</taxon>
        <taxon>Tomitella</taxon>
    </lineage>
</organism>
<keyword evidence="4 6" id="KW-0472">Membrane</keyword>
<gene>
    <name evidence="8" type="ORF">GCM10023353_28510</name>
</gene>
<feature type="region of interest" description="Disordered" evidence="5">
    <location>
        <begin position="177"/>
        <end position="219"/>
    </location>
</feature>
<feature type="transmembrane region" description="Helical" evidence="6">
    <location>
        <begin position="94"/>
        <end position="115"/>
    </location>
</feature>
<evidence type="ECO:0000256" key="1">
    <source>
        <dbReference type="ARBA" id="ARBA00004141"/>
    </source>
</evidence>
<reference evidence="9" key="1">
    <citation type="journal article" date="2019" name="Int. J. Syst. Evol. Microbiol.">
        <title>The Global Catalogue of Microorganisms (GCM) 10K type strain sequencing project: providing services to taxonomists for standard genome sequencing and annotation.</title>
        <authorList>
            <consortium name="The Broad Institute Genomics Platform"/>
            <consortium name="The Broad Institute Genome Sequencing Center for Infectious Disease"/>
            <person name="Wu L."/>
            <person name="Ma J."/>
        </authorList>
    </citation>
    <scope>NUCLEOTIDE SEQUENCE [LARGE SCALE GENOMIC DNA]</scope>
    <source>
        <strain evidence="9">JCM 18542</strain>
    </source>
</reference>
<comment type="subcellular location">
    <subcellularLocation>
        <location evidence="1">Membrane</location>
        <topology evidence="1">Multi-pass membrane protein</topology>
    </subcellularLocation>
</comment>
<dbReference type="Proteomes" id="UP001500839">
    <property type="component" value="Unassembled WGS sequence"/>
</dbReference>
<evidence type="ECO:0000313" key="9">
    <source>
        <dbReference type="Proteomes" id="UP001500839"/>
    </source>
</evidence>
<comment type="caution">
    <text evidence="8">The sequence shown here is derived from an EMBL/GenBank/DDBJ whole genome shotgun (WGS) entry which is preliminary data.</text>
</comment>
<feature type="transmembrane region" description="Helical" evidence="6">
    <location>
        <begin position="29"/>
        <end position="47"/>
    </location>
</feature>
<name>A0ABP9D0R8_9ACTN</name>
<feature type="compositionally biased region" description="Basic and acidic residues" evidence="5">
    <location>
        <begin position="177"/>
        <end position="197"/>
    </location>
</feature>
<evidence type="ECO:0000259" key="7">
    <source>
        <dbReference type="Pfam" id="PF07291"/>
    </source>
</evidence>
<evidence type="ECO:0000256" key="2">
    <source>
        <dbReference type="ARBA" id="ARBA00022692"/>
    </source>
</evidence>
<keyword evidence="9" id="KW-1185">Reference proteome</keyword>
<feature type="transmembrane region" description="Helical" evidence="6">
    <location>
        <begin position="67"/>
        <end position="87"/>
    </location>
</feature>
<evidence type="ECO:0000256" key="3">
    <source>
        <dbReference type="ARBA" id="ARBA00022989"/>
    </source>
</evidence>
<accession>A0ABP9D0R8</accession>
<feature type="domain" description="Methylamine utilisation protein MauE" evidence="7">
    <location>
        <begin position="25"/>
        <end position="158"/>
    </location>
</feature>
<evidence type="ECO:0000256" key="5">
    <source>
        <dbReference type="SAM" id="MobiDB-lite"/>
    </source>
</evidence>
<dbReference type="Pfam" id="PF07291">
    <property type="entry name" value="MauE"/>
    <property type="match status" value="1"/>
</dbReference>
<evidence type="ECO:0000256" key="6">
    <source>
        <dbReference type="SAM" id="Phobius"/>
    </source>
</evidence>
<feature type="compositionally biased region" description="Low complexity" evidence="5">
    <location>
        <begin position="207"/>
        <end position="219"/>
    </location>
</feature>
<keyword evidence="2 6" id="KW-0812">Transmembrane</keyword>